<gene>
    <name evidence="2" type="ORF">A0Y59_07365</name>
</gene>
<evidence type="ECO:0000256" key="1">
    <source>
        <dbReference type="SAM" id="Phobius"/>
    </source>
</evidence>
<dbReference type="Proteomes" id="UP000533324">
    <property type="component" value="Unassembled WGS sequence"/>
</dbReference>
<dbReference type="AlphaFoldDB" id="A0A7U8AR56"/>
<feature type="transmembrane region" description="Helical" evidence="1">
    <location>
        <begin position="64"/>
        <end position="85"/>
    </location>
</feature>
<keyword evidence="1" id="KW-1133">Transmembrane helix</keyword>
<evidence type="ECO:0000313" key="3">
    <source>
        <dbReference type="Proteomes" id="UP000533324"/>
    </source>
</evidence>
<dbReference type="RefSeq" id="WP_173777035.1">
    <property type="nucleotide sequence ID" value="NZ_AP028379.1"/>
</dbReference>
<dbReference type="Pfam" id="PF04956">
    <property type="entry name" value="TrbC"/>
    <property type="match status" value="1"/>
</dbReference>
<dbReference type="InterPro" id="IPR007039">
    <property type="entry name" value="TrbC/VirB2"/>
</dbReference>
<protein>
    <submittedName>
        <fullName evidence="2">Conjugal transfer protein TraC</fullName>
    </submittedName>
</protein>
<proteinExistence type="predicted"/>
<keyword evidence="1" id="KW-0472">Membrane</keyword>
<reference evidence="2 3" key="1">
    <citation type="submission" date="2018-05" db="EMBL/GenBank/DDBJ databases">
        <authorList>
            <consortium name="PulseNet: The National Subtyping Network for Foodborne Disease Surveillance"/>
            <person name="Tarr C.L."/>
            <person name="Trees E."/>
            <person name="Katz L.S."/>
            <person name="Carleton-Romer H.A."/>
            <person name="Stroika S."/>
            <person name="Kucerova Z."/>
            <person name="Roache K.F."/>
            <person name="Sabol A.L."/>
            <person name="Besser J."/>
            <person name="Gerner-Smidt P."/>
        </authorList>
    </citation>
    <scope>NUCLEOTIDE SEQUENCE [LARGE SCALE GENOMIC DNA]</scope>
    <source>
        <strain evidence="2 3">1988D-2602</strain>
    </source>
</reference>
<name>A0A7U8AR56_CAMLA</name>
<feature type="transmembrane region" description="Helical" evidence="1">
    <location>
        <begin position="33"/>
        <end position="52"/>
    </location>
</feature>
<evidence type="ECO:0000313" key="2">
    <source>
        <dbReference type="EMBL" id="EAJ1254985.1"/>
    </source>
</evidence>
<dbReference type="EMBL" id="AABVCV010000014">
    <property type="protein sequence ID" value="EAJ1254985.1"/>
    <property type="molecule type" value="Genomic_DNA"/>
</dbReference>
<keyword evidence="1" id="KW-0812">Transmembrane</keyword>
<sequence>MFKKILLIALAVNLAFAVGGIDKVNTLAQDIESALFGVSIIAITIAFGIAGYRMAILKQQWTEVLPVVIGGVVIGSASSLAALLVG</sequence>
<organism evidence="2 3">
    <name type="scientific">Campylobacter lari</name>
    <dbReference type="NCBI Taxonomy" id="201"/>
    <lineage>
        <taxon>Bacteria</taxon>
        <taxon>Pseudomonadati</taxon>
        <taxon>Campylobacterota</taxon>
        <taxon>Epsilonproteobacteria</taxon>
        <taxon>Campylobacterales</taxon>
        <taxon>Campylobacteraceae</taxon>
        <taxon>Campylobacter</taxon>
    </lineage>
</organism>
<accession>A0A7U8AR56</accession>
<comment type="caution">
    <text evidence="2">The sequence shown here is derived from an EMBL/GenBank/DDBJ whole genome shotgun (WGS) entry which is preliminary data.</text>
</comment>